<dbReference type="CDD" id="cd00657">
    <property type="entry name" value="Ferritin_like"/>
    <property type="match status" value="1"/>
</dbReference>
<dbReference type="InterPro" id="IPR019052">
    <property type="entry name" value="DUF2383"/>
</dbReference>
<dbReference type="KEGG" id="mcys:MCB1EB_2116"/>
<dbReference type="RefSeq" id="WP_045364344.1">
    <property type="nucleotide sequence ID" value="NZ_AP018150.1"/>
</dbReference>
<name>A0A2Z6EXY1_9BURK</name>
<reference evidence="1 2" key="1">
    <citation type="journal article" date="2018" name="Microbes Environ.">
        <title>Comparative Genomic Insights into Endofungal Lifestyles of Two Bacterial Endosymbionts, Mycoavidus cysteinexigens and Burkholderia rhizoxinica.</title>
        <authorList>
            <person name="Sharmin D."/>
            <person name="Guo Y."/>
            <person name="Nishizawa T."/>
            <person name="Ohshima S."/>
            <person name="Sato Y."/>
            <person name="Takashima Y."/>
            <person name="Narisawa K."/>
            <person name="Ohta H."/>
        </authorList>
    </citation>
    <scope>NUCLEOTIDE SEQUENCE [LARGE SCALE GENOMIC DNA]</scope>
    <source>
        <strain evidence="1 2">B1-EB</strain>
    </source>
</reference>
<dbReference type="SUPFAM" id="SSF47240">
    <property type="entry name" value="Ferritin-like"/>
    <property type="match status" value="1"/>
</dbReference>
<protein>
    <submittedName>
        <fullName evidence="1">Uncharacterized conserved protein</fullName>
    </submittedName>
</protein>
<dbReference type="EMBL" id="AP018150">
    <property type="protein sequence ID" value="BBE10277.1"/>
    <property type="molecule type" value="Genomic_DNA"/>
</dbReference>
<proteinExistence type="predicted"/>
<evidence type="ECO:0000313" key="2">
    <source>
        <dbReference type="Proteomes" id="UP000282597"/>
    </source>
</evidence>
<gene>
    <name evidence="1" type="ORF">MCB1EB_2116</name>
</gene>
<dbReference type="Pfam" id="PF09537">
    <property type="entry name" value="DUF2383"/>
    <property type="match status" value="1"/>
</dbReference>
<accession>A0A2Z6EXY1</accession>
<evidence type="ECO:0000313" key="1">
    <source>
        <dbReference type="EMBL" id="BBE10277.1"/>
    </source>
</evidence>
<dbReference type="Proteomes" id="UP000282597">
    <property type="component" value="Chromosome"/>
</dbReference>
<keyword evidence="2" id="KW-1185">Reference proteome</keyword>
<dbReference type="AlphaFoldDB" id="A0A2Z6EXY1"/>
<dbReference type="InterPro" id="IPR012347">
    <property type="entry name" value="Ferritin-like"/>
</dbReference>
<organism evidence="1 2">
    <name type="scientific">Mycoavidus cysteinexigens</name>
    <dbReference type="NCBI Taxonomy" id="1553431"/>
    <lineage>
        <taxon>Bacteria</taxon>
        <taxon>Pseudomonadati</taxon>
        <taxon>Pseudomonadota</taxon>
        <taxon>Betaproteobacteria</taxon>
        <taxon>Burkholderiales</taxon>
        <taxon>Burkholderiaceae</taxon>
        <taxon>Mycoavidus</taxon>
    </lineage>
</organism>
<sequence>MVTLVGTQEDFLKALTELIELDYDAVEAYQAAIERIKDPVYKENLEEFQQDHKRHIQVLSKLIAQHGETPPNGPDMKQLLLKGKIIAASILGDKAILNAMKDNEIDTNTAYERLTHHKHKWTEVYDSLEDGLKDEKRHKTWLESVT</sequence>
<dbReference type="Gene3D" id="1.20.1260.10">
    <property type="match status" value="1"/>
</dbReference>
<dbReference type="InterPro" id="IPR009078">
    <property type="entry name" value="Ferritin-like_SF"/>
</dbReference>